<dbReference type="EMBL" id="BHVY01000002">
    <property type="protein sequence ID" value="GIJ84836.1"/>
    <property type="molecule type" value="Genomic_DNA"/>
</dbReference>
<feature type="compositionally biased region" description="Polar residues" evidence="1">
    <location>
        <begin position="1"/>
        <end position="10"/>
    </location>
</feature>
<keyword evidence="2" id="KW-0472">Membrane</keyword>
<evidence type="ECO:0000313" key="3">
    <source>
        <dbReference type="EMBL" id="GIJ84836.1"/>
    </source>
</evidence>
<dbReference type="AlphaFoldDB" id="A0A9P3ER21"/>
<evidence type="ECO:0000256" key="2">
    <source>
        <dbReference type="SAM" id="Phobius"/>
    </source>
</evidence>
<dbReference type="OrthoDB" id="4223899at2759"/>
<reference evidence="3 4" key="1">
    <citation type="submission" date="2018-10" db="EMBL/GenBank/DDBJ databases">
        <title>Pan-genome distribution and transcriptional activeness of fungal secondary metabolism genes in Aspergillus section Fumigati.</title>
        <authorList>
            <person name="Takahashi H."/>
            <person name="Umemura M."/>
            <person name="Ninomiya A."/>
            <person name="Kusuya Y."/>
            <person name="Urayama S."/>
            <person name="Shimizu M."/>
            <person name="Watanabe A."/>
            <person name="Kamei K."/>
            <person name="Yaguchi T."/>
            <person name="Hagiwara D."/>
        </authorList>
    </citation>
    <scope>NUCLEOTIDE SEQUENCE [LARGE SCALE GENOMIC DNA]</scope>
    <source>
        <strain evidence="3 4">IFM 55266</strain>
    </source>
</reference>
<dbReference type="Proteomes" id="UP001043456">
    <property type="component" value="Unassembled WGS sequence"/>
</dbReference>
<evidence type="ECO:0000256" key="1">
    <source>
        <dbReference type="SAM" id="MobiDB-lite"/>
    </source>
</evidence>
<dbReference type="RefSeq" id="XP_043155583.1">
    <property type="nucleotide sequence ID" value="XM_043299648.1"/>
</dbReference>
<feature type="compositionally biased region" description="Acidic residues" evidence="1">
    <location>
        <begin position="207"/>
        <end position="216"/>
    </location>
</feature>
<proteinExistence type="predicted"/>
<feature type="region of interest" description="Disordered" evidence="1">
    <location>
        <begin position="205"/>
        <end position="245"/>
    </location>
</feature>
<name>A0A9P3ER21_9EURO</name>
<accession>A0A9P3ER21</accession>
<keyword evidence="2" id="KW-1133">Transmembrane helix</keyword>
<feature type="compositionally biased region" description="Low complexity" evidence="1">
    <location>
        <begin position="26"/>
        <end position="38"/>
    </location>
</feature>
<feature type="compositionally biased region" description="Basic and acidic residues" evidence="1">
    <location>
        <begin position="217"/>
        <end position="245"/>
    </location>
</feature>
<feature type="transmembrane region" description="Helical" evidence="2">
    <location>
        <begin position="117"/>
        <end position="150"/>
    </location>
</feature>
<gene>
    <name evidence="3" type="ORF">Asppvi_003687</name>
</gene>
<feature type="region of interest" description="Disordered" evidence="1">
    <location>
        <begin position="1"/>
        <end position="52"/>
    </location>
</feature>
<dbReference type="GeneID" id="67002299"/>
<protein>
    <submittedName>
        <fullName evidence="3">Uncharacterized protein</fullName>
    </submittedName>
</protein>
<keyword evidence="2" id="KW-0812">Transmembrane</keyword>
<organism evidence="3 4">
    <name type="scientific">Aspergillus pseudoviridinutans</name>
    <dbReference type="NCBI Taxonomy" id="1517512"/>
    <lineage>
        <taxon>Eukaryota</taxon>
        <taxon>Fungi</taxon>
        <taxon>Dikarya</taxon>
        <taxon>Ascomycota</taxon>
        <taxon>Pezizomycotina</taxon>
        <taxon>Eurotiomycetes</taxon>
        <taxon>Eurotiomycetidae</taxon>
        <taxon>Eurotiales</taxon>
        <taxon>Aspergillaceae</taxon>
        <taxon>Aspergillus</taxon>
        <taxon>Aspergillus subgen. Fumigati</taxon>
    </lineage>
</organism>
<sequence>MSLNTVSSGLNKGLPTDTVTKTASGTVNQTTQQLNNTTDRVTDQAIPGEYPSDDAKYDKPAPDISFSAIWSSFKAWLFSFFPNLLDRFENWVKGLIAWILPPPRQAKMYEAILKRPIASSFIICQLVCCGVPLLVFLAGVFLFAAVAVLLWAVLSLLLAGPILLVASMMGVSLWGWGWVLYGMVKFIDQHFLGGTITRFWLAHSQDQGDEPEGEGEKDEKGEKTGTDEKSEKPRKPKKLEVKKDT</sequence>
<dbReference type="Pfam" id="PF16015">
    <property type="entry name" value="Promethin"/>
    <property type="match status" value="1"/>
</dbReference>
<comment type="caution">
    <text evidence="3">The sequence shown here is derived from an EMBL/GenBank/DDBJ whole genome shotgun (WGS) entry which is preliminary data.</text>
</comment>
<evidence type="ECO:0000313" key="4">
    <source>
        <dbReference type="Proteomes" id="UP001043456"/>
    </source>
</evidence>
<feature type="transmembrane region" description="Helical" evidence="2">
    <location>
        <begin position="156"/>
        <end position="181"/>
    </location>
</feature>
<keyword evidence="4" id="KW-1185">Reference proteome</keyword>